<dbReference type="Proteomes" id="UP000283433">
    <property type="component" value="Unassembled WGS sequence"/>
</dbReference>
<dbReference type="SUPFAM" id="SSF52833">
    <property type="entry name" value="Thioredoxin-like"/>
    <property type="match status" value="1"/>
</dbReference>
<keyword evidence="4" id="KW-1185">Reference proteome</keyword>
<dbReference type="EMBL" id="MBTA01000012">
    <property type="protein sequence ID" value="RKD17256.1"/>
    <property type="molecule type" value="Genomic_DNA"/>
</dbReference>
<dbReference type="Gene3D" id="3.40.30.10">
    <property type="entry name" value="Glutaredoxin"/>
    <property type="match status" value="1"/>
</dbReference>
<evidence type="ECO:0000313" key="4">
    <source>
        <dbReference type="Proteomes" id="UP000283433"/>
    </source>
</evidence>
<dbReference type="AlphaFoldDB" id="A0A419S7W6"/>
<accession>A0A419S7W6</accession>
<dbReference type="InterPro" id="IPR006504">
    <property type="entry name" value="Tscrpt_reg_Spx/MgsR"/>
</dbReference>
<protein>
    <submittedName>
        <fullName evidence="3">Arsenate reductase</fullName>
    </submittedName>
</protein>
<reference evidence="3 4" key="1">
    <citation type="submission" date="2016-07" db="EMBL/GenBank/DDBJ databases">
        <title>Genome of Pelobium manganitolerans.</title>
        <authorList>
            <person name="Wu S."/>
            <person name="Wang G."/>
        </authorList>
    </citation>
    <scope>NUCLEOTIDE SEQUENCE [LARGE SCALE GENOMIC DNA]</scope>
    <source>
        <strain evidence="3 4">YS-25</strain>
    </source>
</reference>
<comment type="similarity">
    <text evidence="1 2">Belongs to the ArsC family.</text>
</comment>
<proteinExistence type="inferred from homology"/>
<evidence type="ECO:0000256" key="1">
    <source>
        <dbReference type="ARBA" id="ARBA00007198"/>
    </source>
</evidence>
<name>A0A419S7W6_9SPHI</name>
<sequence>MEIKIFGIPNCGSVKKARSFFEERGFAYSFHDYKKHGIDEEHLKRWCAEFGWERVLNRKGLTWRNLDETLKNAVTDESAAIKLMKDNTSTIKRPVIESVKGNTIGFDEDEYKKLFV</sequence>
<dbReference type="PROSITE" id="PS51353">
    <property type="entry name" value="ARSC"/>
    <property type="match status" value="1"/>
</dbReference>
<dbReference type="RefSeq" id="WP_120181447.1">
    <property type="nucleotide sequence ID" value="NZ_MBTA01000012.1"/>
</dbReference>
<dbReference type="NCBIfam" id="TIGR01617">
    <property type="entry name" value="arsC_related"/>
    <property type="match status" value="1"/>
</dbReference>
<evidence type="ECO:0000313" key="3">
    <source>
        <dbReference type="EMBL" id="RKD17256.1"/>
    </source>
</evidence>
<dbReference type="InterPro" id="IPR036249">
    <property type="entry name" value="Thioredoxin-like_sf"/>
</dbReference>
<dbReference type="PANTHER" id="PTHR30041:SF8">
    <property type="entry name" value="PROTEIN YFFB"/>
    <property type="match status" value="1"/>
</dbReference>
<dbReference type="PANTHER" id="PTHR30041">
    <property type="entry name" value="ARSENATE REDUCTASE"/>
    <property type="match status" value="1"/>
</dbReference>
<dbReference type="Pfam" id="PF03960">
    <property type="entry name" value="ArsC"/>
    <property type="match status" value="1"/>
</dbReference>
<dbReference type="InterPro" id="IPR006660">
    <property type="entry name" value="Arsenate_reductase-like"/>
</dbReference>
<organism evidence="3 4">
    <name type="scientific">Pelobium manganitolerans</name>
    <dbReference type="NCBI Taxonomy" id="1842495"/>
    <lineage>
        <taxon>Bacteria</taxon>
        <taxon>Pseudomonadati</taxon>
        <taxon>Bacteroidota</taxon>
        <taxon>Sphingobacteriia</taxon>
        <taxon>Sphingobacteriales</taxon>
        <taxon>Sphingobacteriaceae</taxon>
        <taxon>Pelobium</taxon>
    </lineage>
</organism>
<evidence type="ECO:0000256" key="2">
    <source>
        <dbReference type="PROSITE-ProRule" id="PRU01282"/>
    </source>
</evidence>
<comment type="caution">
    <text evidence="3">The sequence shown here is derived from an EMBL/GenBank/DDBJ whole genome shotgun (WGS) entry which is preliminary data.</text>
</comment>
<gene>
    <name evidence="3" type="ORF">BCY91_03715</name>
</gene>
<dbReference type="OrthoDB" id="9794155at2"/>